<evidence type="ECO:0000313" key="3">
    <source>
        <dbReference type="EMBL" id="EIM77847.1"/>
    </source>
</evidence>
<protein>
    <submittedName>
        <fullName evidence="3">PA-phosphatase-like phosphoesterase</fullName>
    </submittedName>
</protein>
<feature type="transmembrane region" description="Helical" evidence="1">
    <location>
        <begin position="22"/>
        <end position="43"/>
    </location>
</feature>
<dbReference type="Pfam" id="PF01569">
    <property type="entry name" value="PAP2"/>
    <property type="match status" value="1"/>
</dbReference>
<keyword evidence="1" id="KW-0812">Transmembrane</keyword>
<name>I5C7P5_9BACT</name>
<feature type="transmembrane region" description="Helical" evidence="1">
    <location>
        <begin position="50"/>
        <end position="69"/>
    </location>
</feature>
<reference evidence="3 4" key="1">
    <citation type="submission" date="2012-05" db="EMBL/GenBank/DDBJ databases">
        <title>Genome sequence of Nitritalea halalkaliphila LW7.</title>
        <authorList>
            <person name="Jangir P.K."/>
            <person name="Singh A."/>
            <person name="Shivaji S."/>
            <person name="Sharma R."/>
        </authorList>
    </citation>
    <scope>NUCLEOTIDE SEQUENCE [LARGE SCALE GENOMIC DNA]</scope>
    <source>
        <strain evidence="3 4">LW7</strain>
    </source>
</reference>
<dbReference type="InterPro" id="IPR036938">
    <property type="entry name" value="PAP2/HPO_sf"/>
</dbReference>
<keyword evidence="1" id="KW-1133">Transmembrane helix</keyword>
<gene>
    <name evidence="3" type="ORF">A3SI_05694</name>
</gene>
<evidence type="ECO:0000256" key="1">
    <source>
        <dbReference type="SAM" id="Phobius"/>
    </source>
</evidence>
<dbReference type="RefSeq" id="WP_009053910.1">
    <property type="nucleotide sequence ID" value="NZ_AJYA01000012.1"/>
</dbReference>
<comment type="caution">
    <text evidence="3">The sequence shown here is derived from an EMBL/GenBank/DDBJ whole genome shotgun (WGS) entry which is preliminary data.</text>
</comment>
<keyword evidence="1" id="KW-0472">Membrane</keyword>
<dbReference type="Gene3D" id="1.20.144.10">
    <property type="entry name" value="Phosphatidic acid phosphatase type 2/haloperoxidase"/>
    <property type="match status" value="1"/>
</dbReference>
<organism evidence="3 4">
    <name type="scientific">Nitritalea halalkaliphila LW7</name>
    <dbReference type="NCBI Taxonomy" id="1189621"/>
    <lineage>
        <taxon>Bacteria</taxon>
        <taxon>Pseudomonadati</taxon>
        <taxon>Bacteroidota</taxon>
        <taxon>Cytophagia</taxon>
        <taxon>Cytophagales</taxon>
        <taxon>Cyclobacteriaceae</taxon>
        <taxon>Nitritalea</taxon>
    </lineage>
</organism>
<sequence>MEKLIAWDEQASLWLNQYHQEWLDPILFTATHTWPWIPLYVLLSGYLIRSYGLGSWVYFVGLALVITLADQGTSSLMKPYFERLRPCHDERWVDVLHNYGKCGGMYGFASSHASNSFGIAAFFIFGFAKKQGLMRLLWVWAAFFSYTRVYLGVHYLGDIIVGAAVGVLAAGLVWLLLGYFGQGPKQSAPSPSPM</sequence>
<dbReference type="InterPro" id="IPR000326">
    <property type="entry name" value="PAP2/HPO"/>
</dbReference>
<dbReference type="PANTHER" id="PTHR14969:SF13">
    <property type="entry name" value="AT30094P"/>
    <property type="match status" value="1"/>
</dbReference>
<proteinExistence type="predicted"/>
<dbReference type="SMART" id="SM00014">
    <property type="entry name" value="acidPPc"/>
    <property type="match status" value="1"/>
</dbReference>
<feature type="domain" description="Phosphatidic acid phosphatase type 2/haloperoxidase" evidence="2">
    <location>
        <begin position="59"/>
        <end position="174"/>
    </location>
</feature>
<dbReference type="EMBL" id="AJYA01000012">
    <property type="protein sequence ID" value="EIM77847.1"/>
    <property type="molecule type" value="Genomic_DNA"/>
</dbReference>
<accession>I5C7P5</accession>
<feature type="transmembrane region" description="Helical" evidence="1">
    <location>
        <begin position="159"/>
        <end position="180"/>
    </location>
</feature>
<dbReference type="Proteomes" id="UP000005551">
    <property type="component" value="Unassembled WGS sequence"/>
</dbReference>
<evidence type="ECO:0000259" key="2">
    <source>
        <dbReference type="SMART" id="SM00014"/>
    </source>
</evidence>
<evidence type="ECO:0000313" key="4">
    <source>
        <dbReference type="Proteomes" id="UP000005551"/>
    </source>
</evidence>
<dbReference type="PANTHER" id="PTHR14969">
    <property type="entry name" value="SPHINGOSINE-1-PHOSPHATE PHOSPHOHYDROLASE"/>
    <property type="match status" value="1"/>
</dbReference>
<feature type="transmembrane region" description="Helical" evidence="1">
    <location>
        <begin position="105"/>
        <end position="128"/>
    </location>
</feature>
<feature type="transmembrane region" description="Helical" evidence="1">
    <location>
        <begin position="135"/>
        <end position="153"/>
    </location>
</feature>
<dbReference type="OrthoDB" id="9789113at2"/>
<keyword evidence="4" id="KW-1185">Reference proteome</keyword>
<dbReference type="PATRIC" id="fig|1189621.3.peg.1187"/>
<dbReference type="AlphaFoldDB" id="I5C7P5"/>
<dbReference type="SUPFAM" id="SSF48317">
    <property type="entry name" value="Acid phosphatase/Vanadium-dependent haloperoxidase"/>
    <property type="match status" value="1"/>
</dbReference>
<dbReference type="STRING" id="1189621.A3SI_05694"/>